<evidence type="ECO:0000256" key="1">
    <source>
        <dbReference type="SAM" id="Phobius"/>
    </source>
</evidence>
<evidence type="ECO:0000313" key="2">
    <source>
        <dbReference type="EMBL" id="CAG8852860.1"/>
    </source>
</evidence>
<organism evidence="2 3">
    <name type="scientific">Gigaspora margarita</name>
    <dbReference type="NCBI Taxonomy" id="4874"/>
    <lineage>
        <taxon>Eukaryota</taxon>
        <taxon>Fungi</taxon>
        <taxon>Fungi incertae sedis</taxon>
        <taxon>Mucoromycota</taxon>
        <taxon>Glomeromycotina</taxon>
        <taxon>Glomeromycetes</taxon>
        <taxon>Diversisporales</taxon>
        <taxon>Gigasporaceae</taxon>
        <taxon>Gigaspora</taxon>
    </lineage>
</organism>
<dbReference type="EMBL" id="CAJVQB010116881">
    <property type="protein sequence ID" value="CAG8852860.1"/>
    <property type="molecule type" value="Genomic_DNA"/>
</dbReference>
<feature type="non-terminal residue" evidence="2">
    <location>
        <position position="1"/>
    </location>
</feature>
<keyword evidence="1" id="KW-1133">Transmembrane helix</keyword>
<evidence type="ECO:0000313" key="3">
    <source>
        <dbReference type="Proteomes" id="UP000789901"/>
    </source>
</evidence>
<name>A0ABN7XCV7_GIGMA</name>
<reference evidence="2 3" key="1">
    <citation type="submission" date="2021-06" db="EMBL/GenBank/DDBJ databases">
        <authorList>
            <person name="Kallberg Y."/>
            <person name="Tangrot J."/>
            <person name="Rosling A."/>
        </authorList>
    </citation>
    <scope>NUCLEOTIDE SEQUENCE [LARGE SCALE GENOMIC DNA]</scope>
    <source>
        <strain evidence="2 3">120-4 pot B 10/14</strain>
    </source>
</reference>
<accession>A0ABN7XCV7</accession>
<keyword evidence="1" id="KW-0472">Membrane</keyword>
<keyword evidence="1" id="KW-0812">Transmembrane</keyword>
<gene>
    <name evidence="2" type="ORF">GMARGA_LOCUS41681</name>
</gene>
<comment type="caution">
    <text evidence="2">The sequence shown here is derived from an EMBL/GenBank/DDBJ whole genome shotgun (WGS) entry which is preliminary data.</text>
</comment>
<dbReference type="Proteomes" id="UP000789901">
    <property type="component" value="Unassembled WGS sequence"/>
</dbReference>
<feature type="transmembrane region" description="Helical" evidence="1">
    <location>
        <begin position="28"/>
        <end position="52"/>
    </location>
</feature>
<keyword evidence="3" id="KW-1185">Reference proteome</keyword>
<protein>
    <submittedName>
        <fullName evidence="2">15547_t:CDS:1</fullName>
    </submittedName>
</protein>
<proteinExistence type="predicted"/>
<sequence>SNGVRSLQFGISEASISKLNDKNMDIDLFVITSLVLCNNDIHICFMICLLVASHL</sequence>
<feature type="non-terminal residue" evidence="2">
    <location>
        <position position="55"/>
    </location>
</feature>